<keyword evidence="2" id="KW-1185">Reference proteome</keyword>
<protein>
    <recommendedName>
        <fullName evidence="3">CBS domain-containing protein</fullName>
    </recommendedName>
</protein>
<dbReference type="EMBL" id="PISE01000011">
    <property type="protein sequence ID" value="PKG24772.1"/>
    <property type="molecule type" value="Genomic_DNA"/>
</dbReference>
<reference evidence="1 2" key="1">
    <citation type="journal article" date="2003" name="Int. J. Syst. Evol. Microbiol.">
        <title>Bacillus nealsonii sp. nov., isolated from a spacecraft-assembly facility, whose spores are gamma-radiation resistant.</title>
        <authorList>
            <person name="Venkateswaran K."/>
            <person name="Kempf M."/>
            <person name="Chen F."/>
            <person name="Satomi M."/>
            <person name="Nicholson W."/>
            <person name="Kern R."/>
        </authorList>
    </citation>
    <scope>NUCLEOTIDE SEQUENCE [LARGE SCALE GENOMIC DNA]</scope>
    <source>
        <strain evidence="1 2">FO-92</strain>
    </source>
</reference>
<comment type="caution">
    <text evidence="1">The sequence shown here is derived from an EMBL/GenBank/DDBJ whole genome shotgun (WGS) entry which is preliminary data.</text>
</comment>
<dbReference type="RefSeq" id="WP_101176249.1">
    <property type="nucleotide sequence ID" value="NZ_PISE01000011.1"/>
</dbReference>
<organism evidence="1 2">
    <name type="scientific">Niallia nealsonii</name>
    <dbReference type="NCBI Taxonomy" id="115979"/>
    <lineage>
        <taxon>Bacteria</taxon>
        <taxon>Bacillati</taxon>
        <taxon>Bacillota</taxon>
        <taxon>Bacilli</taxon>
        <taxon>Bacillales</taxon>
        <taxon>Bacillaceae</taxon>
        <taxon>Niallia</taxon>
    </lineage>
</organism>
<evidence type="ECO:0000313" key="1">
    <source>
        <dbReference type="EMBL" id="PKG24772.1"/>
    </source>
</evidence>
<dbReference type="AlphaFoldDB" id="A0A2N0Z5I6"/>
<dbReference type="OrthoDB" id="187317at2"/>
<gene>
    <name evidence="1" type="ORF">CWS01_05865</name>
</gene>
<accession>A0A2N0Z5I6</accession>
<evidence type="ECO:0008006" key="3">
    <source>
        <dbReference type="Google" id="ProtNLM"/>
    </source>
</evidence>
<name>A0A2N0Z5I6_9BACI</name>
<dbReference type="Proteomes" id="UP000233375">
    <property type="component" value="Unassembled WGS sequence"/>
</dbReference>
<proteinExistence type="predicted"/>
<evidence type="ECO:0000313" key="2">
    <source>
        <dbReference type="Proteomes" id="UP000233375"/>
    </source>
</evidence>
<sequence>MAIKSIRKNLETLQEIYSNNLTVGLIAEELSACSPEDDALTIKFQMEKLDFDYYGVAIDGKIIGYIIQSELNEGLISHYMHTFQMEDLVSESTSLLELLLILRERHPVFILESNRINKLITVADLQKQPIRMLVFGLISILEMNLVELIMDYYPNEQWKNRLSANRINEAMNLFHIRKEKNAGLGLIDCLQLSDKGMIVQKTPDLLEKLELHSRREAKQFFNRIEELRNNTAHSQEYVYNDFNEFLDIIVRIERVLSC</sequence>